<dbReference type="SUPFAM" id="SSF52058">
    <property type="entry name" value="L domain-like"/>
    <property type="match status" value="1"/>
</dbReference>
<keyword evidence="13" id="KW-1185">Reference proteome</keyword>
<evidence type="ECO:0000313" key="13">
    <source>
        <dbReference type="Proteomes" id="UP000694864"/>
    </source>
</evidence>
<dbReference type="InterPro" id="IPR055414">
    <property type="entry name" value="LRR_R13L4/SHOC2-like"/>
</dbReference>
<protein>
    <submittedName>
        <fullName evidence="14">Receptor-like protein 12</fullName>
    </submittedName>
</protein>
<dbReference type="RefSeq" id="XP_010473864.1">
    <property type="nucleotide sequence ID" value="XM_010475562.1"/>
</dbReference>
<keyword evidence="3" id="KW-1003">Cell membrane</keyword>
<name>A0ABM0WNX5_CAMSA</name>
<evidence type="ECO:0000256" key="6">
    <source>
        <dbReference type="ARBA" id="ARBA00022729"/>
    </source>
</evidence>
<evidence type="ECO:0000256" key="7">
    <source>
        <dbReference type="ARBA" id="ARBA00022737"/>
    </source>
</evidence>
<evidence type="ECO:0000256" key="5">
    <source>
        <dbReference type="ARBA" id="ARBA00022692"/>
    </source>
</evidence>
<dbReference type="PRINTS" id="PR00019">
    <property type="entry name" value="LEURICHRPT"/>
</dbReference>
<dbReference type="InterPro" id="IPR003591">
    <property type="entry name" value="Leu-rich_rpt_typical-subtyp"/>
</dbReference>
<keyword evidence="5" id="KW-0812">Transmembrane</keyword>
<evidence type="ECO:0000256" key="3">
    <source>
        <dbReference type="ARBA" id="ARBA00022475"/>
    </source>
</evidence>
<gene>
    <name evidence="14" type="primary">LOC104753290</name>
</gene>
<reference evidence="13" key="1">
    <citation type="journal article" date="2014" name="Nat. Commun.">
        <title>The emerging biofuel crop Camelina sativa retains a highly undifferentiated hexaploid genome structure.</title>
        <authorList>
            <person name="Kagale S."/>
            <person name="Koh C."/>
            <person name="Nixon J."/>
            <person name="Bollina V."/>
            <person name="Clarke W.E."/>
            <person name="Tuteja R."/>
            <person name="Spillane C."/>
            <person name="Robinson S.J."/>
            <person name="Links M.G."/>
            <person name="Clarke C."/>
            <person name="Higgins E.E."/>
            <person name="Huebert T."/>
            <person name="Sharpe A.G."/>
            <person name="Parkin I.A."/>
        </authorList>
    </citation>
    <scope>NUCLEOTIDE SEQUENCE [LARGE SCALE GENOMIC DNA]</scope>
    <source>
        <strain evidence="13">cv. DH55</strain>
    </source>
</reference>
<keyword evidence="7" id="KW-0677">Repeat</keyword>
<keyword evidence="6" id="KW-0732">Signal</keyword>
<evidence type="ECO:0000256" key="4">
    <source>
        <dbReference type="ARBA" id="ARBA00022614"/>
    </source>
</evidence>
<dbReference type="GeneID" id="104753290"/>
<evidence type="ECO:0000256" key="10">
    <source>
        <dbReference type="ARBA" id="ARBA00023170"/>
    </source>
</evidence>
<evidence type="ECO:0000259" key="12">
    <source>
        <dbReference type="Pfam" id="PF23598"/>
    </source>
</evidence>
<dbReference type="PANTHER" id="PTHR48061:SF2">
    <property type="entry name" value="RECEPTOR LIKE PROTEIN 30-LIKE"/>
    <property type="match status" value="1"/>
</dbReference>
<dbReference type="SMART" id="SM00369">
    <property type="entry name" value="LRR_TYP"/>
    <property type="match status" value="4"/>
</dbReference>
<comment type="subcellular location">
    <subcellularLocation>
        <location evidence="1">Cell membrane</location>
        <topology evidence="1">Single-pass type I membrane protein</topology>
    </subcellularLocation>
</comment>
<reference evidence="14" key="2">
    <citation type="submission" date="2025-08" db="UniProtKB">
        <authorList>
            <consortium name="RefSeq"/>
        </authorList>
    </citation>
    <scope>IDENTIFICATION</scope>
    <source>
        <tissue evidence="14">Leaf</tissue>
    </source>
</reference>
<dbReference type="InterPro" id="IPR046956">
    <property type="entry name" value="RLP23-like"/>
</dbReference>
<keyword evidence="9" id="KW-0472">Membrane</keyword>
<dbReference type="Gene3D" id="3.80.10.10">
    <property type="entry name" value="Ribonuclease Inhibitor"/>
    <property type="match status" value="2"/>
</dbReference>
<keyword evidence="4" id="KW-0433">Leucine-rich repeat</keyword>
<keyword evidence="11" id="KW-0325">Glycoprotein</keyword>
<evidence type="ECO:0000256" key="8">
    <source>
        <dbReference type="ARBA" id="ARBA00022989"/>
    </source>
</evidence>
<dbReference type="InterPro" id="IPR032675">
    <property type="entry name" value="LRR_dom_sf"/>
</dbReference>
<dbReference type="InterPro" id="IPR001611">
    <property type="entry name" value="Leu-rich_rpt"/>
</dbReference>
<feature type="domain" description="Disease resistance R13L4/SHOC-2-like LRR" evidence="12">
    <location>
        <begin position="63"/>
        <end position="275"/>
    </location>
</feature>
<dbReference type="PANTHER" id="PTHR48061">
    <property type="entry name" value="LEUCINE-RICH REPEAT RECEPTOR PROTEIN KINASE EMS1-LIKE-RELATED"/>
    <property type="match status" value="1"/>
</dbReference>
<organism evidence="13 14">
    <name type="scientific">Camelina sativa</name>
    <name type="common">False flax</name>
    <name type="synonym">Myagrum sativum</name>
    <dbReference type="NCBI Taxonomy" id="90675"/>
    <lineage>
        <taxon>Eukaryota</taxon>
        <taxon>Viridiplantae</taxon>
        <taxon>Streptophyta</taxon>
        <taxon>Embryophyta</taxon>
        <taxon>Tracheophyta</taxon>
        <taxon>Spermatophyta</taxon>
        <taxon>Magnoliopsida</taxon>
        <taxon>eudicotyledons</taxon>
        <taxon>Gunneridae</taxon>
        <taxon>Pentapetalae</taxon>
        <taxon>rosids</taxon>
        <taxon>malvids</taxon>
        <taxon>Brassicales</taxon>
        <taxon>Brassicaceae</taxon>
        <taxon>Camelineae</taxon>
        <taxon>Camelina</taxon>
    </lineage>
</organism>
<keyword evidence="10" id="KW-0675">Receptor</keyword>
<dbReference type="Proteomes" id="UP000694864">
    <property type="component" value="Chromosome 16"/>
</dbReference>
<proteinExistence type="inferred from homology"/>
<dbReference type="Pfam" id="PF00560">
    <property type="entry name" value="LRR_1"/>
    <property type="match status" value="1"/>
</dbReference>
<sequence>MNGQLGCRPDQIQALVRFKNEFESRSCNHTDYFNGVRCDNTTGAVTELQLPSGCLSGLLKPNSSLFELFQLRYLDLSHNNFTSTSLPSEFGILNRLEVLSLSSNGFTGQVPSTFSNLSRLYLLDLSQNQLTDPIEVPNSSTSSRLETLQLENNPFEGKILEHISNFTTLKYLYLSYLNISNPIDLRLLFNLKSLLILGLSGNSLLETSKHSDSNIPLNLKKLGLSGCGLSQFPNFIKSLKKLEHIDLSNNKIKGKVPEWLWNLPRLSLVNLFNNSFTDLEGSEEALVKSSVTILELAYNHFKGTFPKPPLSIKCLSAWNNSFTGNIPLATCNRSSLAILDLSYNNLSGPIPRCLSNIKESLIVVNLRKNNLEGIFQIFSMIVPCFGHLMLATIN</sequence>
<evidence type="ECO:0000256" key="1">
    <source>
        <dbReference type="ARBA" id="ARBA00004251"/>
    </source>
</evidence>
<comment type="similarity">
    <text evidence="2">Belongs to the RLP family.</text>
</comment>
<evidence type="ECO:0000256" key="9">
    <source>
        <dbReference type="ARBA" id="ARBA00023136"/>
    </source>
</evidence>
<dbReference type="Pfam" id="PF23598">
    <property type="entry name" value="LRR_14"/>
    <property type="match status" value="1"/>
</dbReference>
<evidence type="ECO:0000313" key="14">
    <source>
        <dbReference type="RefSeq" id="XP_010473864.1"/>
    </source>
</evidence>
<keyword evidence="8" id="KW-1133">Transmembrane helix</keyword>
<accession>A0ABM0WNX5</accession>
<evidence type="ECO:0000256" key="11">
    <source>
        <dbReference type="ARBA" id="ARBA00023180"/>
    </source>
</evidence>
<evidence type="ECO:0000256" key="2">
    <source>
        <dbReference type="ARBA" id="ARBA00009592"/>
    </source>
</evidence>